<dbReference type="EMBL" id="KB030957">
    <property type="protein sequence ID" value="ELK07530.1"/>
    <property type="molecule type" value="Genomic_DNA"/>
</dbReference>
<dbReference type="AlphaFoldDB" id="L5K7P4"/>
<feature type="compositionally biased region" description="Basic and acidic residues" evidence="1">
    <location>
        <begin position="47"/>
        <end position="62"/>
    </location>
</feature>
<accession>L5K7P4</accession>
<dbReference type="Proteomes" id="UP000010552">
    <property type="component" value="Unassembled WGS sequence"/>
</dbReference>
<sequence>MEENLSGRRTGEEPLRGDAGWRTEKRAVWTDHQDGGDPVSQTTGRSARPEFTAHRHGRDGAPGKRGLRPRPKMTCS</sequence>
<feature type="compositionally biased region" description="Basic and acidic residues" evidence="1">
    <location>
        <begin position="1"/>
        <end position="35"/>
    </location>
</feature>
<name>L5K7P4_PTEAL</name>
<evidence type="ECO:0000256" key="1">
    <source>
        <dbReference type="SAM" id="MobiDB-lite"/>
    </source>
</evidence>
<evidence type="ECO:0000313" key="2">
    <source>
        <dbReference type="EMBL" id="ELK07530.1"/>
    </source>
</evidence>
<keyword evidence="3" id="KW-1185">Reference proteome</keyword>
<protein>
    <submittedName>
        <fullName evidence="2">Uncharacterized protein</fullName>
    </submittedName>
</protein>
<feature type="region of interest" description="Disordered" evidence="1">
    <location>
        <begin position="1"/>
        <end position="76"/>
    </location>
</feature>
<reference evidence="3" key="1">
    <citation type="journal article" date="2013" name="Science">
        <title>Comparative analysis of bat genomes provides insight into the evolution of flight and immunity.</title>
        <authorList>
            <person name="Zhang G."/>
            <person name="Cowled C."/>
            <person name="Shi Z."/>
            <person name="Huang Z."/>
            <person name="Bishop-Lilly K.A."/>
            <person name="Fang X."/>
            <person name="Wynne J.W."/>
            <person name="Xiong Z."/>
            <person name="Baker M.L."/>
            <person name="Zhao W."/>
            <person name="Tachedjian M."/>
            <person name="Zhu Y."/>
            <person name="Zhou P."/>
            <person name="Jiang X."/>
            <person name="Ng J."/>
            <person name="Yang L."/>
            <person name="Wu L."/>
            <person name="Xiao J."/>
            <person name="Feng Y."/>
            <person name="Chen Y."/>
            <person name="Sun X."/>
            <person name="Zhang Y."/>
            <person name="Marsh G.A."/>
            <person name="Crameri G."/>
            <person name="Broder C.C."/>
            <person name="Frey K.G."/>
            <person name="Wang L.F."/>
            <person name="Wang J."/>
        </authorList>
    </citation>
    <scope>NUCLEOTIDE SEQUENCE [LARGE SCALE GENOMIC DNA]</scope>
</reference>
<dbReference type="InParanoid" id="L5K7P4"/>
<proteinExistence type="predicted"/>
<feature type="compositionally biased region" description="Basic residues" evidence="1">
    <location>
        <begin position="65"/>
        <end position="76"/>
    </location>
</feature>
<evidence type="ECO:0000313" key="3">
    <source>
        <dbReference type="Proteomes" id="UP000010552"/>
    </source>
</evidence>
<organism evidence="2 3">
    <name type="scientific">Pteropus alecto</name>
    <name type="common">Black flying fox</name>
    <dbReference type="NCBI Taxonomy" id="9402"/>
    <lineage>
        <taxon>Eukaryota</taxon>
        <taxon>Metazoa</taxon>
        <taxon>Chordata</taxon>
        <taxon>Craniata</taxon>
        <taxon>Vertebrata</taxon>
        <taxon>Euteleostomi</taxon>
        <taxon>Mammalia</taxon>
        <taxon>Eutheria</taxon>
        <taxon>Laurasiatheria</taxon>
        <taxon>Chiroptera</taxon>
        <taxon>Yinpterochiroptera</taxon>
        <taxon>Pteropodoidea</taxon>
        <taxon>Pteropodidae</taxon>
        <taxon>Pteropodinae</taxon>
        <taxon>Pteropus</taxon>
    </lineage>
</organism>
<gene>
    <name evidence="2" type="ORF">PAL_GLEAN10004148</name>
</gene>